<dbReference type="EMBL" id="BMCS01000002">
    <property type="protein sequence ID" value="GGF35546.1"/>
    <property type="molecule type" value="Genomic_DNA"/>
</dbReference>
<dbReference type="RefSeq" id="WP_188491115.1">
    <property type="nucleotide sequence ID" value="NZ_BMCS01000002.1"/>
</dbReference>
<organism evidence="1 2">
    <name type="scientific">Williamsia phyllosphaerae</name>
    <dbReference type="NCBI Taxonomy" id="885042"/>
    <lineage>
        <taxon>Bacteria</taxon>
        <taxon>Bacillati</taxon>
        <taxon>Actinomycetota</taxon>
        <taxon>Actinomycetes</taxon>
        <taxon>Mycobacteriales</taxon>
        <taxon>Nocardiaceae</taxon>
        <taxon>Williamsia</taxon>
    </lineage>
</organism>
<keyword evidence="2" id="KW-1185">Reference proteome</keyword>
<dbReference type="Proteomes" id="UP000632454">
    <property type="component" value="Unassembled WGS sequence"/>
</dbReference>
<accession>A0ABQ1V285</accession>
<reference evidence="2" key="1">
    <citation type="journal article" date="2019" name="Int. J. Syst. Evol. Microbiol.">
        <title>The Global Catalogue of Microorganisms (GCM) 10K type strain sequencing project: providing services to taxonomists for standard genome sequencing and annotation.</title>
        <authorList>
            <consortium name="The Broad Institute Genomics Platform"/>
            <consortium name="The Broad Institute Genome Sequencing Center for Infectious Disease"/>
            <person name="Wu L."/>
            <person name="Ma J."/>
        </authorList>
    </citation>
    <scope>NUCLEOTIDE SEQUENCE [LARGE SCALE GENOMIC DNA]</scope>
    <source>
        <strain evidence="2">CCM 7855</strain>
    </source>
</reference>
<gene>
    <name evidence="1" type="ORF">GCM10007298_34190</name>
</gene>
<name>A0ABQ1V285_9NOCA</name>
<evidence type="ECO:0000313" key="1">
    <source>
        <dbReference type="EMBL" id="GGF35546.1"/>
    </source>
</evidence>
<comment type="caution">
    <text evidence="1">The sequence shown here is derived from an EMBL/GenBank/DDBJ whole genome shotgun (WGS) entry which is preliminary data.</text>
</comment>
<sequence>MNEILKFLVLHMGFLWVDGRYAIQRSFGGLGSAALYLVSGDLRISLTRDKGEMFLDFQPVVSDDDSNWFGVHLVYELLIDDTRRDSSLLDAEYARFVENHLDEIERCFSTEFWDETRLALHELAEAQNSRMFPGRP</sequence>
<evidence type="ECO:0008006" key="3">
    <source>
        <dbReference type="Google" id="ProtNLM"/>
    </source>
</evidence>
<protein>
    <recommendedName>
        <fullName evidence="3">Immunity protein 63 domain-containing protein</fullName>
    </recommendedName>
</protein>
<evidence type="ECO:0000313" key="2">
    <source>
        <dbReference type="Proteomes" id="UP000632454"/>
    </source>
</evidence>
<proteinExistence type="predicted"/>